<accession>A0A975G3C6</accession>
<keyword evidence="2" id="KW-1185">Reference proteome</keyword>
<dbReference type="KEGG" id="caul:KCG34_08725"/>
<dbReference type="Pfam" id="PF13714">
    <property type="entry name" value="PEP_mutase"/>
    <property type="match status" value="1"/>
</dbReference>
<evidence type="ECO:0000313" key="1">
    <source>
        <dbReference type="EMBL" id="QUD89931.1"/>
    </source>
</evidence>
<keyword evidence="1" id="KW-0456">Lyase</keyword>
<dbReference type="Gene3D" id="3.20.20.60">
    <property type="entry name" value="Phosphoenolpyruvate-binding domains"/>
    <property type="match status" value="1"/>
</dbReference>
<dbReference type="InterPro" id="IPR040442">
    <property type="entry name" value="Pyrv_kinase-like_dom_sf"/>
</dbReference>
<dbReference type="InterPro" id="IPR039556">
    <property type="entry name" value="ICL/PEPM"/>
</dbReference>
<dbReference type="AlphaFoldDB" id="A0A975G3C6"/>
<dbReference type="GO" id="GO:0016829">
    <property type="term" value="F:lyase activity"/>
    <property type="evidence" value="ECO:0007669"/>
    <property type="project" value="UniProtKB-KW"/>
</dbReference>
<organism evidence="1 2">
    <name type="scientific">Phenylobacterium montanum</name>
    <dbReference type="NCBI Taxonomy" id="2823693"/>
    <lineage>
        <taxon>Bacteria</taxon>
        <taxon>Pseudomonadati</taxon>
        <taxon>Pseudomonadota</taxon>
        <taxon>Alphaproteobacteria</taxon>
        <taxon>Caulobacterales</taxon>
        <taxon>Caulobacteraceae</taxon>
        <taxon>Phenylobacterium</taxon>
    </lineage>
</organism>
<protein>
    <submittedName>
        <fullName evidence="1">Isocitrate lyase/phosphoenolpyruvate mutase family protein</fullName>
    </submittedName>
</protein>
<name>A0A975G3C6_9CAUL</name>
<dbReference type="InterPro" id="IPR015813">
    <property type="entry name" value="Pyrv/PenolPyrv_kinase-like_dom"/>
</dbReference>
<dbReference type="CDD" id="cd00377">
    <property type="entry name" value="ICL_PEPM"/>
    <property type="match status" value="1"/>
</dbReference>
<reference evidence="1" key="1">
    <citation type="submission" date="2021-04" db="EMBL/GenBank/DDBJ databases">
        <title>The complete genome sequence of Caulobacter sp. S6.</title>
        <authorList>
            <person name="Tang Y."/>
            <person name="Ouyang W."/>
            <person name="Liu Q."/>
            <person name="Huang B."/>
            <person name="Guo Z."/>
            <person name="Lei P."/>
        </authorList>
    </citation>
    <scope>NUCLEOTIDE SEQUENCE</scope>
    <source>
        <strain evidence="1">S6</strain>
    </source>
</reference>
<dbReference type="RefSeq" id="WP_211939982.1">
    <property type="nucleotide sequence ID" value="NZ_CP073078.1"/>
</dbReference>
<dbReference type="SUPFAM" id="SSF51621">
    <property type="entry name" value="Phosphoenolpyruvate/pyruvate domain"/>
    <property type="match status" value="1"/>
</dbReference>
<evidence type="ECO:0000313" key="2">
    <source>
        <dbReference type="Proteomes" id="UP000676409"/>
    </source>
</evidence>
<dbReference type="PANTHER" id="PTHR42905">
    <property type="entry name" value="PHOSPHOENOLPYRUVATE CARBOXYLASE"/>
    <property type="match status" value="1"/>
</dbReference>
<proteinExistence type="predicted"/>
<gene>
    <name evidence="1" type="ORF">KCG34_08725</name>
</gene>
<dbReference type="Proteomes" id="UP000676409">
    <property type="component" value="Chromosome"/>
</dbReference>
<sequence>MTIARDQAEKAERFSALHREGCFILPNAWDFASAALIAEAGFAALATTSSGVAFANGLPDGEHIGRDRMIAIGGEIARRIPVPVTIDLEAGYGPEPEDVATSVRAAIAAGAVGCNIEDHDSRTGTLFDFDKAVARVKAGVEAARQAGLANFVLNARTDPFLLGIGDPETCFAESVRRANAFLEVGAGSAFVPSAAGLEMNRRLAEAVHGPLNVMASAAAGAPPLETLKPLGVRRISLGGGLMQLAYAAAARTLADLAGSASAEPVTHGSLMALMKKYA</sequence>
<dbReference type="PANTHER" id="PTHR42905:SF16">
    <property type="entry name" value="CARBOXYPHOSPHONOENOLPYRUVATE PHOSPHONOMUTASE-LIKE PROTEIN (AFU_ORTHOLOGUE AFUA_5G07230)"/>
    <property type="match status" value="1"/>
</dbReference>
<dbReference type="EMBL" id="CP073078">
    <property type="protein sequence ID" value="QUD89931.1"/>
    <property type="molecule type" value="Genomic_DNA"/>
</dbReference>